<evidence type="ECO:0000313" key="3">
    <source>
        <dbReference type="Proteomes" id="UP001324427"/>
    </source>
</evidence>
<dbReference type="AlphaFoldDB" id="A0AAV9J6L5"/>
<protein>
    <submittedName>
        <fullName evidence="2">Uncharacterized protein</fullName>
    </submittedName>
</protein>
<proteinExistence type="predicted"/>
<gene>
    <name evidence="2" type="ORF">LTR36_009277</name>
</gene>
<sequence length="475" mass="53188">MARNLPLIIEELNVIVGIVRQHLQQGRKARGSAIVVVAELYIKIFNLLANVMEWCTTNTWKRALKTARRDCYSEFADDLKKIREWSNYVFWDTVSEMACGQAALAEKMDMMRKELSTAAPRAVEFYAETKAEERKALVEGEQRVLAASDTQAIMHEWADMFIAKFHESFRSMGQDQYVMMNGMVGTVRDQQSATSGRPESRVPSQGDLRDEANLQSETAKPSGNEVRSRDEIQQHSSKLEDWYPDGHMILPVNPTDRPFLDDFIASKLTEWLKREGSHVLCLDLQHVAGDDPLSTYIAATVVSLALGAPFQTISYFCSIPPRAEVPEGRAPETIGLCELMASLVRQSVALLPDELPAQLPDFGAYRFELLDGTLRTWDAMLGLFDDLLLLAPPAMLIVLDGLQWLDGQYTTLRVQELLSVIRRHVDRPPTSALGGMKLLLTTAGHAREVVPCSKPGEHVAQEVAGRRCRVDFAVL</sequence>
<organism evidence="2 3">
    <name type="scientific">Oleoguttula mirabilis</name>
    <dbReference type="NCBI Taxonomy" id="1507867"/>
    <lineage>
        <taxon>Eukaryota</taxon>
        <taxon>Fungi</taxon>
        <taxon>Dikarya</taxon>
        <taxon>Ascomycota</taxon>
        <taxon>Pezizomycotina</taxon>
        <taxon>Dothideomycetes</taxon>
        <taxon>Dothideomycetidae</taxon>
        <taxon>Mycosphaerellales</taxon>
        <taxon>Teratosphaeriaceae</taxon>
        <taxon>Oleoguttula</taxon>
    </lineage>
</organism>
<name>A0AAV9J6L5_9PEZI</name>
<reference evidence="2 3" key="1">
    <citation type="submission" date="2021-11" db="EMBL/GenBank/DDBJ databases">
        <title>Black yeast isolated from Biological Soil Crust.</title>
        <authorList>
            <person name="Kurbessoian T."/>
        </authorList>
    </citation>
    <scope>NUCLEOTIDE SEQUENCE [LARGE SCALE GENOMIC DNA]</scope>
    <source>
        <strain evidence="2 3">CCFEE 5522</strain>
    </source>
</reference>
<feature type="compositionally biased region" description="Basic and acidic residues" evidence="1">
    <location>
        <begin position="226"/>
        <end position="237"/>
    </location>
</feature>
<keyword evidence="3" id="KW-1185">Reference proteome</keyword>
<comment type="caution">
    <text evidence="2">The sequence shown here is derived from an EMBL/GenBank/DDBJ whole genome shotgun (WGS) entry which is preliminary data.</text>
</comment>
<dbReference type="EMBL" id="JAVFHQ010000068">
    <property type="protein sequence ID" value="KAK4540420.1"/>
    <property type="molecule type" value="Genomic_DNA"/>
</dbReference>
<evidence type="ECO:0000256" key="1">
    <source>
        <dbReference type="SAM" id="MobiDB-lite"/>
    </source>
</evidence>
<feature type="region of interest" description="Disordered" evidence="1">
    <location>
        <begin position="188"/>
        <end position="237"/>
    </location>
</feature>
<dbReference type="Proteomes" id="UP001324427">
    <property type="component" value="Unassembled WGS sequence"/>
</dbReference>
<evidence type="ECO:0000313" key="2">
    <source>
        <dbReference type="EMBL" id="KAK4540420.1"/>
    </source>
</evidence>
<feature type="compositionally biased region" description="Polar residues" evidence="1">
    <location>
        <begin position="188"/>
        <end position="197"/>
    </location>
</feature>
<accession>A0AAV9J6L5</accession>